<dbReference type="GO" id="GO:0000981">
    <property type="term" value="F:DNA-binding transcription factor activity, RNA polymerase II-specific"/>
    <property type="evidence" value="ECO:0007669"/>
    <property type="project" value="TreeGrafter"/>
</dbReference>
<feature type="domain" description="Fork-head" evidence="4">
    <location>
        <begin position="541"/>
        <end position="624"/>
    </location>
</feature>
<name>A0A5M3MKD0_CONPW</name>
<evidence type="ECO:0000313" key="5">
    <source>
        <dbReference type="EMBL" id="EIW79105.1"/>
    </source>
</evidence>
<evidence type="ECO:0000256" key="3">
    <source>
        <dbReference type="SAM" id="MobiDB-lite"/>
    </source>
</evidence>
<dbReference type="SUPFAM" id="SSF46785">
    <property type="entry name" value="Winged helix' DNA-binding domain"/>
    <property type="match status" value="2"/>
</dbReference>
<evidence type="ECO:0000256" key="2">
    <source>
        <dbReference type="PROSITE-ProRule" id="PRU00089"/>
    </source>
</evidence>
<evidence type="ECO:0000313" key="6">
    <source>
        <dbReference type="Proteomes" id="UP000053558"/>
    </source>
</evidence>
<dbReference type="InterPro" id="IPR001766">
    <property type="entry name" value="Fork_head_dom"/>
</dbReference>
<dbReference type="PANTHER" id="PTHR11829:SF343">
    <property type="entry name" value="FORK-HEAD DOMAIN-CONTAINING PROTEIN"/>
    <property type="match status" value="1"/>
</dbReference>
<sequence>MDSHPHFSDISLDELLSAFETVDSIHDDTLSAQPFDLQNALDGLSNQLHLPDAWFPDGVFPTFEMEPPSAPPQDLEATLATLFENVPLDAQFESISLPVPSDSVEPNTWDDTTFDQILRSLASDSTVSASLEQPSLTDLSSFLSQPSTTPQFASYGDLVASIDFAIQGSSDATSLGNFQSFGDAFSTNTLNSDAFGTDGFNTDGFATDTFTAGAFSGDAFDIDAFPADAFSTDAFTAEFFATDVFTADVFSTDAFSTDAFTADAFPIEAFDISNVQDPGDYFSIDQLNAPSGHDASAADEGQPPEACHSPDAGASQLQTNPTSQPSVDLEPTPLVPEVSEGGSDASSSQLLPPLSDEEVESILREKLRIQEPTKLDLWALPDPPVGEPPRYPSRTLGCLAIWGSPHKRLQLQEIYQALIDRFSWYKEHPNDKTWRENIRNALTRTYLFQPAKEDGTPVYGKGGKAWWQIDGRANKGVKRSQGLKIKKPVRRKAHRDPNIPIFLPPRPSGEEVEAVLRKEFKIPQYIKLDLWALPDPPAGQLPRFPYRILICLAIWGSPQKRLQLRDIRQALMDRFEWYREHPDDKTWRENIRNALVKIYWFRSVDEDGIPIAGGVGKTVWWEIDVWAERGSKQHPRDKD</sequence>
<feature type="DNA-binding region" description="Fork-head" evidence="2">
    <location>
        <begin position="541"/>
        <end position="624"/>
    </location>
</feature>
<keyword evidence="2" id="KW-0539">Nucleus</keyword>
<dbReference type="Gene3D" id="1.10.10.10">
    <property type="entry name" value="Winged helix-like DNA-binding domain superfamily/Winged helix DNA-binding domain"/>
    <property type="match status" value="2"/>
</dbReference>
<evidence type="ECO:0000256" key="1">
    <source>
        <dbReference type="ARBA" id="ARBA00023125"/>
    </source>
</evidence>
<reference evidence="6" key="1">
    <citation type="journal article" date="2012" name="Science">
        <title>The Paleozoic origin of enzymatic lignin decomposition reconstructed from 31 fungal genomes.</title>
        <authorList>
            <person name="Floudas D."/>
            <person name="Binder M."/>
            <person name="Riley R."/>
            <person name="Barry K."/>
            <person name="Blanchette R.A."/>
            <person name="Henrissat B."/>
            <person name="Martinez A.T."/>
            <person name="Otillar R."/>
            <person name="Spatafora J.W."/>
            <person name="Yadav J.S."/>
            <person name="Aerts A."/>
            <person name="Benoit I."/>
            <person name="Boyd A."/>
            <person name="Carlson A."/>
            <person name="Copeland A."/>
            <person name="Coutinho P.M."/>
            <person name="de Vries R.P."/>
            <person name="Ferreira P."/>
            <person name="Findley K."/>
            <person name="Foster B."/>
            <person name="Gaskell J."/>
            <person name="Glotzer D."/>
            <person name="Gorecki P."/>
            <person name="Heitman J."/>
            <person name="Hesse C."/>
            <person name="Hori C."/>
            <person name="Igarashi K."/>
            <person name="Jurgens J.A."/>
            <person name="Kallen N."/>
            <person name="Kersten P."/>
            <person name="Kohler A."/>
            <person name="Kuees U."/>
            <person name="Kumar T.K.A."/>
            <person name="Kuo A."/>
            <person name="LaButti K."/>
            <person name="Larrondo L.F."/>
            <person name="Lindquist E."/>
            <person name="Ling A."/>
            <person name="Lombard V."/>
            <person name="Lucas S."/>
            <person name="Lundell T."/>
            <person name="Martin R."/>
            <person name="McLaughlin D.J."/>
            <person name="Morgenstern I."/>
            <person name="Morin E."/>
            <person name="Murat C."/>
            <person name="Nagy L.G."/>
            <person name="Nolan M."/>
            <person name="Ohm R.A."/>
            <person name="Patyshakuliyeva A."/>
            <person name="Rokas A."/>
            <person name="Ruiz-Duenas F.J."/>
            <person name="Sabat G."/>
            <person name="Salamov A."/>
            <person name="Samejima M."/>
            <person name="Schmutz J."/>
            <person name="Slot J.C."/>
            <person name="St John F."/>
            <person name="Stenlid J."/>
            <person name="Sun H."/>
            <person name="Sun S."/>
            <person name="Syed K."/>
            <person name="Tsang A."/>
            <person name="Wiebenga A."/>
            <person name="Young D."/>
            <person name="Pisabarro A."/>
            <person name="Eastwood D.C."/>
            <person name="Martin F."/>
            <person name="Cullen D."/>
            <person name="Grigoriev I.V."/>
            <person name="Hibbett D.S."/>
        </authorList>
    </citation>
    <scope>NUCLEOTIDE SEQUENCE [LARGE SCALE GENOMIC DNA]</scope>
    <source>
        <strain evidence="6">RWD-64-598 SS2</strain>
    </source>
</reference>
<feature type="domain" description="Fork-head" evidence="4">
    <location>
        <begin position="388"/>
        <end position="470"/>
    </location>
</feature>
<dbReference type="SMART" id="SM00339">
    <property type="entry name" value="FH"/>
    <property type="match status" value="2"/>
</dbReference>
<dbReference type="InterPro" id="IPR050211">
    <property type="entry name" value="FOX_domain-containing"/>
</dbReference>
<dbReference type="PANTHER" id="PTHR11829">
    <property type="entry name" value="FORKHEAD BOX PROTEIN"/>
    <property type="match status" value="1"/>
</dbReference>
<dbReference type="PROSITE" id="PS50039">
    <property type="entry name" value="FORK_HEAD_3"/>
    <property type="match status" value="2"/>
</dbReference>
<dbReference type="EMBL" id="JH711581">
    <property type="protein sequence ID" value="EIW79105.1"/>
    <property type="molecule type" value="Genomic_DNA"/>
</dbReference>
<gene>
    <name evidence="5" type="ORF">CONPUDRAFT_145272</name>
</gene>
<dbReference type="KEGG" id="cput:CONPUDRAFT_145272"/>
<evidence type="ECO:0000259" key="4">
    <source>
        <dbReference type="PROSITE" id="PS50039"/>
    </source>
</evidence>
<protein>
    <recommendedName>
        <fullName evidence="4">Fork-head domain-containing protein</fullName>
    </recommendedName>
</protein>
<comment type="subcellular location">
    <subcellularLocation>
        <location evidence="2">Nucleus</location>
    </subcellularLocation>
</comment>
<dbReference type="GO" id="GO:0009653">
    <property type="term" value="P:anatomical structure morphogenesis"/>
    <property type="evidence" value="ECO:0007669"/>
    <property type="project" value="TreeGrafter"/>
</dbReference>
<keyword evidence="1 2" id="KW-0238">DNA-binding</keyword>
<dbReference type="GO" id="GO:0005634">
    <property type="term" value="C:nucleus"/>
    <property type="evidence" value="ECO:0007669"/>
    <property type="project" value="UniProtKB-SubCell"/>
</dbReference>
<dbReference type="OrthoDB" id="5954824at2759"/>
<dbReference type="InterPro" id="IPR036388">
    <property type="entry name" value="WH-like_DNA-bd_sf"/>
</dbReference>
<dbReference type="Proteomes" id="UP000053558">
    <property type="component" value="Unassembled WGS sequence"/>
</dbReference>
<dbReference type="InterPro" id="IPR036390">
    <property type="entry name" value="WH_DNA-bd_sf"/>
</dbReference>
<feature type="region of interest" description="Disordered" evidence="3">
    <location>
        <begin position="281"/>
        <end position="354"/>
    </location>
</feature>
<keyword evidence="6" id="KW-1185">Reference proteome</keyword>
<dbReference type="GO" id="GO:0030154">
    <property type="term" value="P:cell differentiation"/>
    <property type="evidence" value="ECO:0007669"/>
    <property type="project" value="TreeGrafter"/>
</dbReference>
<dbReference type="AlphaFoldDB" id="A0A5M3MKD0"/>
<comment type="caution">
    <text evidence="5">The sequence shown here is derived from an EMBL/GenBank/DDBJ whole genome shotgun (WGS) entry which is preliminary data.</text>
</comment>
<feature type="compositionally biased region" description="Polar residues" evidence="3">
    <location>
        <begin position="315"/>
        <end position="326"/>
    </location>
</feature>
<dbReference type="Pfam" id="PF00250">
    <property type="entry name" value="Forkhead"/>
    <property type="match status" value="2"/>
</dbReference>
<dbReference type="RefSeq" id="XP_007770825.1">
    <property type="nucleotide sequence ID" value="XM_007772635.1"/>
</dbReference>
<dbReference type="GeneID" id="19202050"/>
<proteinExistence type="predicted"/>
<accession>A0A5M3MKD0</accession>
<feature type="DNA-binding region" description="Fork-head" evidence="2">
    <location>
        <begin position="388"/>
        <end position="470"/>
    </location>
</feature>
<dbReference type="GO" id="GO:0000978">
    <property type="term" value="F:RNA polymerase II cis-regulatory region sequence-specific DNA binding"/>
    <property type="evidence" value="ECO:0007669"/>
    <property type="project" value="TreeGrafter"/>
</dbReference>
<organism evidence="5 6">
    <name type="scientific">Coniophora puteana (strain RWD-64-598)</name>
    <name type="common">Brown rot fungus</name>
    <dbReference type="NCBI Taxonomy" id="741705"/>
    <lineage>
        <taxon>Eukaryota</taxon>
        <taxon>Fungi</taxon>
        <taxon>Dikarya</taxon>
        <taxon>Basidiomycota</taxon>
        <taxon>Agaricomycotina</taxon>
        <taxon>Agaricomycetes</taxon>
        <taxon>Agaricomycetidae</taxon>
        <taxon>Boletales</taxon>
        <taxon>Coniophorineae</taxon>
        <taxon>Coniophoraceae</taxon>
        <taxon>Coniophora</taxon>
    </lineage>
</organism>